<dbReference type="Pfam" id="PF03735">
    <property type="entry name" value="ENT"/>
    <property type="match status" value="1"/>
</dbReference>
<reference evidence="5" key="1">
    <citation type="submission" date="2019-08" db="EMBL/GenBank/DDBJ databases">
        <title>The genome of the North American firefly Photinus pyralis.</title>
        <authorList>
            <consortium name="Photinus pyralis genome working group"/>
            <person name="Fallon T.R."/>
            <person name="Sander Lower S.E."/>
            <person name="Weng J.-K."/>
        </authorList>
    </citation>
    <scope>NUCLEOTIDE SEQUENCE</scope>
    <source>
        <strain evidence="5">TRF0915ILg1</strain>
        <tissue evidence="5">Whole body</tissue>
    </source>
</reference>
<evidence type="ECO:0000259" key="4">
    <source>
        <dbReference type="PROSITE" id="PS51138"/>
    </source>
</evidence>
<feature type="region of interest" description="Disordered" evidence="3">
    <location>
        <begin position="504"/>
        <end position="524"/>
    </location>
</feature>
<dbReference type="Gene3D" id="1.10.1240.40">
    <property type="entry name" value="ENT domain"/>
    <property type="match status" value="1"/>
</dbReference>
<comment type="caution">
    <text evidence="5">The sequence shown here is derived from an EMBL/GenBank/DDBJ whole genome shotgun (WGS) entry which is preliminary data.</text>
</comment>
<dbReference type="GO" id="GO:0005654">
    <property type="term" value="C:nucleoplasm"/>
    <property type="evidence" value="ECO:0007669"/>
    <property type="project" value="TreeGrafter"/>
</dbReference>
<dbReference type="EMBL" id="VTPC01005971">
    <property type="protein sequence ID" value="KAF2895391.1"/>
    <property type="molecule type" value="Genomic_DNA"/>
</dbReference>
<dbReference type="SUPFAM" id="SSF158639">
    <property type="entry name" value="ENT-like"/>
    <property type="match status" value="1"/>
</dbReference>
<evidence type="ECO:0000313" key="5">
    <source>
        <dbReference type="EMBL" id="KAF2895391.1"/>
    </source>
</evidence>
<keyword evidence="2" id="KW-0539">Nucleus</keyword>
<dbReference type="InterPro" id="IPR005491">
    <property type="entry name" value="ENT_dom"/>
</dbReference>
<name>A0A8K0D1G5_IGNLU</name>
<evidence type="ECO:0000256" key="2">
    <source>
        <dbReference type="ARBA" id="ARBA00023242"/>
    </source>
</evidence>
<gene>
    <name evidence="5" type="ORF">ILUMI_10786</name>
</gene>
<proteinExistence type="predicted"/>
<dbReference type="PANTHER" id="PTHR16500:SF3">
    <property type="entry name" value="BRCA2-INTERACTING TRANSCRIPTIONAL REPRESSOR EMSY"/>
    <property type="match status" value="1"/>
</dbReference>
<sequence length="698" mass="77060">MYPSIVDMNENESSKCLRMLELDAYANMLAALRAQGPPTSDKLKLLKDIGTALRIPQERCKAEIRKVILDERLNTIAYFTCGQLETADEWIKEADEVAESASLSNEQLPVPALPDRKRAAPVSQVQQNVPESIKSQQFRIPDAFKNEESKKRKLSFGVENSTLAQHLIGPSKISRIQQIYRQKVKAKAKEQLQSKIKPDQQEHHEFRHLHQQTRVFQQPHFQQRVQKLPLSVQPSTSTSPKINILQNISLQPPNRGEETIEQIKNEVNSFMVQKATEQNRTSPQPGCSNENQAPKQQKQTVVNIKPNSNITYKHVASPGPSSELQKSLKVCATRKPVTKTVPGQKLIIVSNAQSITTSSILQRTLTIPFVKNISVKNFDKFKIVSTSTNTSNLQLTSLANTNTSTLSSSSAKHKVVTVRTNPTTKKVIPLAQLHALNAKGSIKMLPVGGKIITKATTTPATPPLCLVNSVSVPTKNIPTSVVTISSRSNELAIVSEAKLVPQPKNQEVASAEGLSDPEASVVSNESTESTNFSTDLLTSNNNTKSSVLADILKASGVITSDNESYVDIENHITQFAIPHGVPEKTTPDETQESQEFEVVENSEITDCHEEEITQSNNDSTFVLMDKDQETDRLLKDLEGEDSSDVVIGNLDPGTGEYTIETSLVKDETETESTILNDDTYMMEVQKQTTNIPDINAVN</sequence>
<keyword evidence="6" id="KW-1185">Reference proteome</keyword>
<dbReference type="InterPro" id="IPR036142">
    <property type="entry name" value="ENT_dom-like_sf"/>
</dbReference>
<dbReference type="Proteomes" id="UP000801492">
    <property type="component" value="Unassembled WGS sequence"/>
</dbReference>
<feature type="region of interest" description="Disordered" evidence="3">
    <location>
        <begin position="275"/>
        <end position="299"/>
    </location>
</feature>
<dbReference type="GO" id="GO:0006355">
    <property type="term" value="P:regulation of DNA-templated transcription"/>
    <property type="evidence" value="ECO:0007669"/>
    <property type="project" value="InterPro"/>
</dbReference>
<feature type="domain" description="ENT" evidence="4">
    <location>
        <begin position="13"/>
        <end position="98"/>
    </location>
</feature>
<accession>A0A8K0D1G5</accession>
<evidence type="ECO:0000313" key="6">
    <source>
        <dbReference type="Proteomes" id="UP000801492"/>
    </source>
</evidence>
<dbReference type="OrthoDB" id="10035579at2759"/>
<dbReference type="SMART" id="SM01191">
    <property type="entry name" value="ENT"/>
    <property type="match status" value="1"/>
</dbReference>
<evidence type="ECO:0000256" key="1">
    <source>
        <dbReference type="ARBA" id="ARBA00004123"/>
    </source>
</evidence>
<dbReference type="AlphaFoldDB" id="A0A8K0D1G5"/>
<dbReference type="PROSITE" id="PS51138">
    <property type="entry name" value="ENT"/>
    <property type="match status" value="1"/>
</dbReference>
<comment type="subcellular location">
    <subcellularLocation>
        <location evidence="1">Nucleus</location>
    </subcellularLocation>
</comment>
<dbReference type="InterPro" id="IPR033482">
    <property type="entry name" value="EMSY"/>
</dbReference>
<protein>
    <recommendedName>
        <fullName evidence="4">ENT domain-containing protein</fullName>
    </recommendedName>
</protein>
<organism evidence="5 6">
    <name type="scientific">Ignelater luminosus</name>
    <name type="common">Cucubano</name>
    <name type="synonym">Pyrophorus luminosus</name>
    <dbReference type="NCBI Taxonomy" id="2038154"/>
    <lineage>
        <taxon>Eukaryota</taxon>
        <taxon>Metazoa</taxon>
        <taxon>Ecdysozoa</taxon>
        <taxon>Arthropoda</taxon>
        <taxon>Hexapoda</taxon>
        <taxon>Insecta</taxon>
        <taxon>Pterygota</taxon>
        <taxon>Neoptera</taxon>
        <taxon>Endopterygota</taxon>
        <taxon>Coleoptera</taxon>
        <taxon>Polyphaga</taxon>
        <taxon>Elateriformia</taxon>
        <taxon>Elateroidea</taxon>
        <taxon>Elateridae</taxon>
        <taxon>Agrypninae</taxon>
        <taxon>Pyrophorini</taxon>
        <taxon>Ignelater</taxon>
    </lineage>
</organism>
<dbReference type="PANTHER" id="PTHR16500">
    <property type="entry name" value="BRCA2-INTERACTING TRANSCRIPTIONAL REPRESSOR EMSY"/>
    <property type="match status" value="1"/>
</dbReference>
<evidence type="ECO:0000256" key="3">
    <source>
        <dbReference type="SAM" id="MobiDB-lite"/>
    </source>
</evidence>